<dbReference type="InterPro" id="IPR012902">
    <property type="entry name" value="N_methyl_site"/>
</dbReference>
<dbReference type="NCBIfam" id="TIGR02532">
    <property type="entry name" value="IV_pilin_GFxxxE"/>
    <property type="match status" value="1"/>
</dbReference>
<reference evidence="13" key="1">
    <citation type="submission" date="2023-09" db="EMBL/GenBank/DDBJ databases">
        <title>Undibacterium sp. 20NA77.5 isolated from freshwater.</title>
        <authorList>
            <person name="Le V."/>
            <person name="Ko S.-R."/>
            <person name="Ahn C.-Y."/>
            <person name="Oh H.-M."/>
        </authorList>
    </citation>
    <scope>NUCLEOTIDE SEQUENCE</scope>
    <source>
        <strain evidence="13">20NA77.5</strain>
    </source>
</reference>
<evidence type="ECO:0000256" key="5">
    <source>
        <dbReference type="ARBA" id="ARBA00022519"/>
    </source>
</evidence>
<gene>
    <name evidence="13" type="ORF">RF679_14120</name>
</gene>
<accession>A0ABY9RGI2</accession>
<evidence type="ECO:0000256" key="11">
    <source>
        <dbReference type="SAM" id="Phobius"/>
    </source>
</evidence>
<evidence type="ECO:0000256" key="7">
    <source>
        <dbReference type="ARBA" id="ARBA00022989"/>
    </source>
</evidence>
<keyword evidence="8 11" id="KW-0472">Membrane</keyword>
<protein>
    <recommendedName>
        <fullName evidence="2">Type II secretion system protein H</fullName>
    </recommendedName>
    <alternativeName>
        <fullName evidence="10">General secretion pathway protein H</fullName>
    </alternativeName>
</protein>
<dbReference type="EMBL" id="CP133720">
    <property type="protein sequence ID" value="WMW79779.1"/>
    <property type="molecule type" value="Genomic_DNA"/>
</dbReference>
<dbReference type="Pfam" id="PF12019">
    <property type="entry name" value="GspH"/>
    <property type="match status" value="1"/>
</dbReference>
<dbReference type="PROSITE" id="PS00409">
    <property type="entry name" value="PROKAR_NTER_METHYL"/>
    <property type="match status" value="1"/>
</dbReference>
<proteinExistence type="inferred from homology"/>
<dbReference type="InterPro" id="IPR045584">
    <property type="entry name" value="Pilin-like"/>
</dbReference>
<keyword evidence="4" id="KW-0488">Methylation</keyword>
<dbReference type="RefSeq" id="WP_309481274.1">
    <property type="nucleotide sequence ID" value="NZ_CP133720.1"/>
</dbReference>
<evidence type="ECO:0000256" key="1">
    <source>
        <dbReference type="ARBA" id="ARBA00004377"/>
    </source>
</evidence>
<dbReference type="InterPro" id="IPR022346">
    <property type="entry name" value="T2SS_GspH"/>
</dbReference>
<evidence type="ECO:0000313" key="14">
    <source>
        <dbReference type="Proteomes" id="UP001181355"/>
    </source>
</evidence>
<comment type="subcellular location">
    <subcellularLocation>
        <location evidence="1">Cell inner membrane</location>
        <topology evidence="1">Single-pass membrane protein</topology>
    </subcellularLocation>
</comment>
<evidence type="ECO:0000256" key="3">
    <source>
        <dbReference type="ARBA" id="ARBA00022475"/>
    </source>
</evidence>
<evidence type="ECO:0000259" key="12">
    <source>
        <dbReference type="Pfam" id="PF12019"/>
    </source>
</evidence>
<dbReference type="Gene3D" id="3.55.40.10">
    <property type="entry name" value="minor pseudopilin epsh domain"/>
    <property type="match status" value="1"/>
</dbReference>
<keyword evidence="6 11" id="KW-0812">Transmembrane</keyword>
<evidence type="ECO:0000313" key="13">
    <source>
        <dbReference type="EMBL" id="WMW79779.1"/>
    </source>
</evidence>
<sequence>MKSRSAHHRLQSGVTLVELLIVIVITSVLAAIAIPSYRRMVVSSKVSTMVSDLHSSLLLARSEALKRSVSIGICKTTNPSDTTPTCNSAEDTLGWATGWMIYVDTNGNKSRDTNDAIVQVFGPYLNSASEGSITSDAANETVTFGITGQTFVKTQFVINAPSAYSSETRAVCLSIGGRAKVEQANACP</sequence>
<feature type="transmembrane region" description="Helical" evidence="11">
    <location>
        <begin position="12"/>
        <end position="34"/>
    </location>
</feature>
<dbReference type="Proteomes" id="UP001181355">
    <property type="component" value="Chromosome"/>
</dbReference>
<feature type="domain" description="General secretion pathway GspH" evidence="12">
    <location>
        <begin position="51"/>
        <end position="177"/>
    </location>
</feature>
<keyword evidence="5" id="KW-0997">Cell inner membrane</keyword>
<keyword evidence="7 11" id="KW-1133">Transmembrane helix</keyword>
<comment type="similarity">
    <text evidence="9">Belongs to the GSP H family.</text>
</comment>
<dbReference type="SUPFAM" id="SSF54523">
    <property type="entry name" value="Pili subunits"/>
    <property type="match status" value="1"/>
</dbReference>
<keyword evidence="14" id="KW-1185">Reference proteome</keyword>
<evidence type="ECO:0000256" key="2">
    <source>
        <dbReference type="ARBA" id="ARBA00021549"/>
    </source>
</evidence>
<dbReference type="Pfam" id="PF07963">
    <property type="entry name" value="N_methyl"/>
    <property type="match status" value="1"/>
</dbReference>
<keyword evidence="3" id="KW-1003">Cell membrane</keyword>
<organism evidence="13 14">
    <name type="scientific">Undibacterium cyanobacteriorum</name>
    <dbReference type="NCBI Taxonomy" id="3073561"/>
    <lineage>
        <taxon>Bacteria</taxon>
        <taxon>Pseudomonadati</taxon>
        <taxon>Pseudomonadota</taxon>
        <taxon>Betaproteobacteria</taxon>
        <taxon>Burkholderiales</taxon>
        <taxon>Oxalobacteraceae</taxon>
        <taxon>Undibacterium</taxon>
    </lineage>
</organism>
<evidence type="ECO:0000256" key="8">
    <source>
        <dbReference type="ARBA" id="ARBA00023136"/>
    </source>
</evidence>
<evidence type="ECO:0000256" key="10">
    <source>
        <dbReference type="ARBA" id="ARBA00030775"/>
    </source>
</evidence>
<evidence type="ECO:0000256" key="4">
    <source>
        <dbReference type="ARBA" id="ARBA00022481"/>
    </source>
</evidence>
<evidence type="ECO:0000256" key="9">
    <source>
        <dbReference type="ARBA" id="ARBA00025772"/>
    </source>
</evidence>
<evidence type="ECO:0000256" key="6">
    <source>
        <dbReference type="ARBA" id="ARBA00022692"/>
    </source>
</evidence>
<name>A0ABY9RGI2_9BURK</name>